<dbReference type="SUPFAM" id="SSF63380">
    <property type="entry name" value="Riboflavin synthase domain-like"/>
    <property type="match status" value="1"/>
</dbReference>
<dbReference type="InterPro" id="IPR013112">
    <property type="entry name" value="FAD-bd_8"/>
</dbReference>
<feature type="transmembrane region" description="Helical" evidence="13">
    <location>
        <begin position="42"/>
        <end position="62"/>
    </location>
</feature>
<feature type="transmembrane region" description="Helical" evidence="13">
    <location>
        <begin position="83"/>
        <end position="101"/>
    </location>
</feature>
<dbReference type="PANTHER" id="PTHR47354">
    <property type="entry name" value="NADH OXIDOREDUCTASE HCR"/>
    <property type="match status" value="1"/>
</dbReference>
<dbReference type="PROSITE" id="PS51384">
    <property type="entry name" value="FAD_FR"/>
    <property type="match status" value="1"/>
</dbReference>
<accession>A0ABW9ECG1</accession>
<keyword evidence="7" id="KW-0274">FAD</keyword>
<comment type="cofactor">
    <cofactor evidence="1">
        <name>FAD</name>
        <dbReference type="ChEBI" id="CHEBI:57692"/>
    </cofactor>
</comment>
<dbReference type="InterPro" id="IPR039261">
    <property type="entry name" value="FNR_nucleotide-bd"/>
</dbReference>
<reference evidence="15 16" key="1">
    <citation type="journal article" date="2024" name="Chem. Sci.">
        <title>Discovery of megapolipeptins by genome mining of a Burkholderiales bacteria collection.</title>
        <authorList>
            <person name="Paulo B.S."/>
            <person name="Recchia M.J.J."/>
            <person name="Lee S."/>
            <person name="Fergusson C.H."/>
            <person name="Romanowski S.B."/>
            <person name="Hernandez A."/>
            <person name="Krull N."/>
            <person name="Liu D.Y."/>
            <person name="Cavanagh H."/>
            <person name="Bos A."/>
            <person name="Gray C.A."/>
            <person name="Murphy B.T."/>
            <person name="Linington R.G."/>
            <person name="Eustaquio A.S."/>
        </authorList>
    </citation>
    <scope>NUCLEOTIDE SEQUENCE [LARGE SCALE GENOMIC DNA]</scope>
    <source>
        <strain evidence="15 16">RL17-350-BIC-E</strain>
    </source>
</reference>
<dbReference type="InterPro" id="IPR013130">
    <property type="entry name" value="Fe3_Rdtase_TM_dom"/>
</dbReference>
<comment type="subcellular location">
    <subcellularLocation>
        <location evidence="2">Membrane</location>
        <topology evidence="2">Multi-pass membrane protein</topology>
    </subcellularLocation>
</comment>
<evidence type="ECO:0000256" key="11">
    <source>
        <dbReference type="ARBA" id="ARBA00023014"/>
    </source>
</evidence>
<dbReference type="Gene3D" id="2.40.30.10">
    <property type="entry name" value="Translation factors"/>
    <property type="match status" value="1"/>
</dbReference>
<keyword evidence="16" id="KW-1185">Reference proteome</keyword>
<dbReference type="SUPFAM" id="SSF52343">
    <property type="entry name" value="Ferredoxin reductase-like, C-terminal NADP-linked domain"/>
    <property type="match status" value="1"/>
</dbReference>
<keyword evidence="4 13" id="KW-0812">Transmembrane</keyword>
<keyword evidence="6" id="KW-0479">Metal-binding</keyword>
<dbReference type="InterPro" id="IPR017938">
    <property type="entry name" value="Riboflavin_synthase-like_b-brl"/>
</dbReference>
<dbReference type="Gene3D" id="3.40.50.80">
    <property type="entry name" value="Nucleotide-binding domain of ferredoxin-NADP reductase (FNR) module"/>
    <property type="match status" value="1"/>
</dbReference>
<evidence type="ECO:0000313" key="15">
    <source>
        <dbReference type="EMBL" id="MFM0717041.1"/>
    </source>
</evidence>
<keyword evidence="10" id="KW-0408">Iron</keyword>
<evidence type="ECO:0000256" key="13">
    <source>
        <dbReference type="SAM" id="Phobius"/>
    </source>
</evidence>
<keyword evidence="11" id="KW-0411">Iron-sulfur</keyword>
<keyword evidence="9" id="KW-0560">Oxidoreductase</keyword>
<keyword evidence="12 13" id="KW-0472">Membrane</keyword>
<evidence type="ECO:0000256" key="12">
    <source>
        <dbReference type="ARBA" id="ARBA00023136"/>
    </source>
</evidence>
<dbReference type="InterPro" id="IPR017927">
    <property type="entry name" value="FAD-bd_FR_type"/>
</dbReference>
<name>A0ABW9ECG1_9BURK</name>
<dbReference type="InterPro" id="IPR050415">
    <property type="entry name" value="MRET"/>
</dbReference>
<evidence type="ECO:0000256" key="2">
    <source>
        <dbReference type="ARBA" id="ARBA00004141"/>
    </source>
</evidence>
<protein>
    <submittedName>
        <fullName evidence="15">Ferric reductase-like transmembrane domain-containing protein</fullName>
    </submittedName>
</protein>
<evidence type="ECO:0000256" key="9">
    <source>
        <dbReference type="ARBA" id="ARBA00023002"/>
    </source>
</evidence>
<evidence type="ECO:0000256" key="7">
    <source>
        <dbReference type="ARBA" id="ARBA00022827"/>
    </source>
</evidence>
<sequence>MQYRDLVRKAIWSAVYLLFILAPLFALLAGNLPPARNFATEFSVALGYSGLAMMGLQFGLTARFRHVTEPWGEDVIYHFHRRISLMAVGLVVAHPLILIAIRSPQLALPDSIWDIPWGARFAVLSIGSLILLVIMALWRKQLKLRYELWHLSHIVLALVAIAAGMLHMVGWGFYLVDPLKRTLWIGMTIFWIGLLFYVRLFKPLFMLRRPYRVTEVRAEHGDTTTLVMQPAGHAGFRFKPGQFGWLTLWASPFRITGHPFSFSSSAEAADGRVEMTIRNLGDFTSAVRTVTAGQRVYLDGPYGAFTIGHPTDMHVLIAGGIGITPMMSMIRTLADRGDQRPLVLLYGSKNWESMTFREELEALKTRLDLKVVYVLSDPPEGWSGESGRINAELFRRHLPPEYAEHEYFICGPDVMMDAIETALGEMKVPLVRYHSERYSFV</sequence>
<dbReference type="RefSeq" id="WP_408153073.1">
    <property type="nucleotide sequence ID" value="NZ_JAQQCL010000007.1"/>
</dbReference>
<feature type="domain" description="FAD-binding FR-type" evidence="14">
    <location>
        <begin position="206"/>
        <end position="308"/>
    </location>
</feature>
<evidence type="ECO:0000313" key="16">
    <source>
        <dbReference type="Proteomes" id="UP001629392"/>
    </source>
</evidence>
<keyword evidence="8 13" id="KW-1133">Transmembrane helix</keyword>
<gene>
    <name evidence="15" type="ORF">PQQ73_11945</name>
</gene>
<feature type="transmembrane region" description="Helical" evidence="13">
    <location>
        <begin position="121"/>
        <end position="138"/>
    </location>
</feature>
<evidence type="ECO:0000256" key="4">
    <source>
        <dbReference type="ARBA" id="ARBA00022692"/>
    </source>
</evidence>
<dbReference type="PRINTS" id="PR00410">
    <property type="entry name" value="PHEHYDRXLASE"/>
</dbReference>
<keyword evidence="3" id="KW-0285">Flavoprotein</keyword>
<feature type="transmembrane region" description="Helical" evidence="13">
    <location>
        <begin position="12"/>
        <end position="30"/>
    </location>
</feature>
<dbReference type="PANTHER" id="PTHR47354:SF6">
    <property type="entry name" value="NADH OXIDOREDUCTASE HCR"/>
    <property type="match status" value="1"/>
</dbReference>
<dbReference type="EMBL" id="JAQQCL010000007">
    <property type="protein sequence ID" value="MFM0717041.1"/>
    <property type="molecule type" value="Genomic_DNA"/>
</dbReference>
<dbReference type="SFLD" id="SFLDG01168">
    <property type="entry name" value="Ferric_reductase_subgroup_(FRE"/>
    <property type="match status" value="1"/>
</dbReference>
<dbReference type="Pfam" id="PF01794">
    <property type="entry name" value="Ferric_reduct"/>
    <property type="match status" value="1"/>
</dbReference>
<organism evidence="15 16">
    <name type="scientific">Paraburkholderia strydomiana</name>
    <dbReference type="NCBI Taxonomy" id="1245417"/>
    <lineage>
        <taxon>Bacteria</taxon>
        <taxon>Pseudomonadati</taxon>
        <taxon>Pseudomonadota</taxon>
        <taxon>Betaproteobacteria</taxon>
        <taxon>Burkholderiales</taxon>
        <taxon>Burkholderiaceae</taxon>
        <taxon>Paraburkholderia</taxon>
    </lineage>
</organism>
<evidence type="ECO:0000256" key="8">
    <source>
        <dbReference type="ARBA" id="ARBA00022989"/>
    </source>
</evidence>
<dbReference type="CDD" id="cd06198">
    <property type="entry name" value="FNR_like_3"/>
    <property type="match status" value="1"/>
</dbReference>
<feature type="transmembrane region" description="Helical" evidence="13">
    <location>
        <begin position="182"/>
        <end position="201"/>
    </location>
</feature>
<feature type="transmembrane region" description="Helical" evidence="13">
    <location>
        <begin position="150"/>
        <end position="176"/>
    </location>
</feature>
<dbReference type="Proteomes" id="UP001629392">
    <property type="component" value="Unassembled WGS sequence"/>
</dbReference>
<keyword evidence="5" id="KW-0001">2Fe-2S</keyword>
<dbReference type="Pfam" id="PF00175">
    <property type="entry name" value="NAD_binding_1"/>
    <property type="match status" value="1"/>
</dbReference>
<evidence type="ECO:0000259" key="14">
    <source>
        <dbReference type="PROSITE" id="PS51384"/>
    </source>
</evidence>
<proteinExistence type="predicted"/>
<evidence type="ECO:0000256" key="10">
    <source>
        <dbReference type="ARBA" id="ARBA00023004"/>
    </source>
</evidence>
<dbReference type="Pfam" id="PF08022">
    <property type="entry name" value="FAD_binding_8"/>
    <property type="match status" value="1"/>
</dbReference>
<dbReference type="InterPro" id="IPR001433">
    <property type="entry name" value="OxRdtase_FAD/NAD-bd"/>
</dbReference>
<evidence type="ECO:0000256" key="1">
    <source>
        <dbReference type="ARBA" id="ARBA00001974"/>
    </source>
</evidence>
<evidence type="ECO:0000256" key="6">
    <source>
        <dbReference type="ARBA" id="ARBA00022723"/>
    </source>
</evidence>
<evidence type="ECO:0000256" key="5">
    <source>
        <dbReference type="ARBA" id="ARBA00022714"/>
    </source>
</evidence>
<comment type="caution">
    <text evidence="15">The sequence shown here is derived from an EMBL/GenBank/DDBJ whole genome shotgun (WGS) entry which is preliminary data.</text>
</comment>
<evidence type="ECO:0000256" key="3">
    <source>
        <dbReference type="ARBA" id="ARBA00022630"/>
    </source>
</evidence>